<organism evidence="3 4">
    <name type="scientific">Favolaschia claudopus</name>
    <dbReference type="NCBI Taxonomy" id="2862362"/>
    <lineage>
        <taxon>Eukaryota</taxon>
        <taxon>Fungi</taxon>
        <taxon>Dikarya</taxon>
        <taxon>Basidiomycota</taxon>
        <taxon>Agaricomycotina</taxon>
        <taxon>Agaricomycetes</taxon>
        <taxon>Agaricomycetidae</taxon>
        <taxon>Agaricales</taxon>
        <taxon>Marasmiineae</taxon>
        <taxon>Mycenaceae</taxon>
        <taxon>Favolaschia</taxon>
    </lineage>
</organism>
<dbReference type="AlphaFoldDB" id="A0AAW0C377"/>
<evidence type="ECO:0000259" key="2">
    <source>
        <dbReference type="Pfam" id="PF20231"/>
    </source>
</evidence>
<name>A0AAW0C377_9AGAR</name>
<comment type="caution">
    <text evidence="3">The sequence shown here is derived from an EMBL/GenBank/DDBJ whole genome shotgun (WGS) entry which is preliminary data.</text>
</comment>
<evidence type="ECO:0000256" key="1">
    <source>
        <dbReference type="SAM" id="MobiDB-lite"/>
    </source>
</evidence>
<feature type="region of interest" description="Disordered" evidence="1">
    <location>
        <begin position="775"/>
        <end position="813"/>
    </location>
</feature>
<dbReference type="Proteomes" id="UP001362999">
    <property type="component" value="Unassembled WGS sequence"/>
</dbReference>
<evidence type="ECO:0000313" key="4">
    <source>
        <dbReference type="Proteomes" id="UP001362999"/>
    </source>
</evidence>
<sequence length="837" mass="95728">MEEEDAATTVGATSSPPDRHFRHIELPDDVLSHDFGGSDDDGDYYAANSRAPRLSDTEKTIQVLRFMGKINKFSLRVFLEQLFTSDNSEIKNITGTYLGRDGYSHILKYLFPDRSLDDPAVVQWIMEKSTDLCVKEASRLTDTARKGAFSGDALSLRLPSHSVEIQHLRSFSVSHLLVIYERATPHLQSILRAVIGKQSPDSDSIPERQQRDPDMVRTMITSMLLNCRSRETNLHQAMNCLVFWDGRVSKRLVQTMNRYALCTSYNYQLKAIASISKDATRLASIVANDPTRMCLLPYDNFNWVEKAWEKSATHANVSHDQVSAILVALDLPPGSDPADAASFLIGTRHRLDPDISLEQILPNSEDQHWFAKHAEIHVSHILGEEVETLALYRNLLGPFHELNPLPVKKSEEYFLPTYDQEQGSTRGNMLVIEHFFRDILKMPAAFFEDHNSFLLGDRLTTARDRAAQDQRAIDRSENRFDHLESFSVISGLMHVCMNQIQNMARNTFGTAGGKDSVSLASLLERLPNNRNLNVKKIDFYAWLRFFDVVLPMMILNVDDPSDFQKSKLTADAFRSLCTQVVTQFLLPSVDRLEAEDRKKLLGSTESGNAVLMMHDLMTMMEMRDAIKMLKYWTPMFYAGGSYNYSNELMELLHNLIHDWPPETAHGKRNTFKETDIRVEQFNNNARPGLLEKITPAIGHIQELTEKVYDELGHQDVVLLLEHFSRANIFNFAKDKRSNHLVLDLFRTGLHRLAGPKGGHAKHLQRHSLRSRNRHYNELPPGYLEKDFAPTSTTEVDSEEEDTFEKELEQDNARPQLSLLEQLDELMQEYIDSYNEYE</sequence>
<feature type="domain" description="DUF6589" evidence="2">
    <location>
        <begin position="355"/>
        <end position="714"/>
    </location>
</feature>
<evidence type="ECO:0000313" key="3">
    <source>
        <dbReference type="EMBL" id="KAK7032013.1"/>
    </source>
</evidence>
<accession>A0AAW0C377</accession>
<dbReference type="Pfam" id="PF20231">
    <property type="entry name" value="DUF6589"/>
    <property type="match status" value="1"/>
</dbReference>
<reference evidence="3 4" key="1">
    <citation type="journal article" date="2024" name="J Genomics">
        <title>Draft genome sequencing and assembly of Favolaschia claudopus CIRM-BRFM 2984 isolated from oak limbs.</title>
        <authorList>
            <person name="Navarro D."/>
            <person name="Drula E."/>
            <person name="Chaduli D."/>
            <person name="Cazenave R."/>
            <person name="Ahrendt S."/>
            <person name="Wang J."/>
            <person name="Lipzen A."/>
            <person name="Daum C."/>
            <person name="Barry K."/>
            <person name="Grigoriev I.V."/>
            <person name="Favel A."/>
            <person name="Rosso M.N."/>
            <person name="Martin F."/>
        </authorList>
    </citation>
    <scope>NUCLEOTIDE SEQUENCE [LARGE SCALE GENOMIC DNA]</scope>
    <source>
        <strain evidence="3 4">CIRM-BRFM 2984</strain>
    </source>
</reference>
<feature type="region of interest" description="Disordered" evidence="1">
    <location>
        <begin position="1"/>
        <end position="21"/>
    </location>
</feature>
<dbReference type="EMBL" id="JAWWNJ010000024">
    <property type="protein sequence ID" value="KAK7032013.1"/>
    <property type="molecule type" value="Genomic_DNA"/>
</dbReference>
<dbReference type="InterPro" id="IPR046496">
    <property type="entry name" value="DUF6589"/>
</dbReference>
<protein>
    <recommendedName>
        <fullName evidence="2">DUF6589 domain-containing protein</fullName>
    </recommendedName>
</protein>
<proteinExistence type="predicted"/>
<keyword evidence="4" id="KW-1185">Reference proteome</keyword>
<gene>
    <name evidence="3" type="ORF">R3P38DRAFT_3508448</name>
</gene>